<dbReference type="AlphaFoldDB" id="A0A2J6Q2P4"/>
<name>A0A2J6Q2P4_9HELO</name>
<protein>
    <submittedName>
        <fullName evidence="1">Uncharacterized protein</fullName>
    </submittedName>
</protein>
<dbReference type="EMBL" id="KZ613484">
    <property type="protein sequence ID" value="PMD20541.1"/>
    <property type="molecule type" value="Genomic_DNA"/>
</dbReference>
<evidence type="ECO:0000313" key="2">
    <source>
        <dbReference type="Proteomes" id="UP000235672"/>
    </source>
</evidence>
<keyword evidence="2" id="KW-1185">Reference proteome</keyword>
<dbReference type="Proteomes" id="UP000235672">
    <property type="component" value="Unassembled WGS sequence"/>
</dbReference>
<proteinExistence type="predicted"/>
<sequence>MPTPYQPLKCELMGTWTSTDNHLIGMGPHDQLDSSFYFNHPANGPILAPATCQTSEIPPLMDLPEWTSLNQYPGFDCNEMWYMPPGVDNLQNVTEQNLIQTGEDLSVGNMDLSNFIDFEPVDSGINWL</sequence>
<reference evidence="1 2" key="1">
    <citation type="submission" date="2016-05" db="EMBL/GenBank/DDBJ databases">
        <title>A degradative enzymes factory behind the ericoid mycorrhizal symbiosis.</title>
        <authorList>
            <consortium name="DOE Joint Genome Institute"/>
            <person name="Martino E."/>
            <person name="Morin E."/>
            <person name="Grelet G."/>
            <person name="Kuo A."/>
            <person name="Kohler A."/>
            <person name="Daghino S."/>
            <person name="Barry K."/>
            <person name="Choi C."/>
            <person name="Cichocki N."/>
            <person name="Clum A."/>
            <person name="Copeland A."/>
            <person name="Hainaut M."/>
            <person name="Haridas S."/>
            <person name="Labutti K."/>
            <person name="Lindquist E."/>
            <person name="Lipzen A."/>
            <person name="Khouja H.-R."/>
            <person name="Murat C."/>
            <person name="Ohm R."/>
            <person name="Olson A."/>
            <person name="Spatafora J."/>
            <person name="Veneault-Fourrey C."/>
            <person name="Henrissat B."/>
            <person name="Grigoriev I."/>
            <person name="Martin F."/>
            <person name="Perotto S."/>
        </authorList>
    </citation>
    <scope>NUCLEOTIDE SEQUENCE [LARGE SCALE GENOMIC DNA]</scope>
    <source>
        <strain evidence="1 2">UAMH 7357</strain>
    </source>
</reference>
<gene>
    <name evidence="1" type="ORF">NA56DRAFT_168976</name>
</gene>
<accession>A0A2J6Q2P4</accession>
<evidence type="ECO:0000313" key="1">
    <source>
        <dbReference type="EMBL" id="PMD20541.1"/>
    </source>
</evidence>
<organism evidence="1 2">
    <name type="scientific">Hyaloscypha hepaticicola</name>
    <dbReference type="NCBI Taxonomy" id="2082293"/>
    <lineage>
        <taxon>Eukaryota</taxon>
        <taxon>Fungi</taxon>
        <taxon>Dikarya</taxon>
        <taxon>Ascomycota</taxon>
        <taxon>Pezizomycotina</taxon>
        <taxon>Leotiomycetes</taxon>
        <taxon>Helotiales</taxon>
        <taxon>Hyaloscyphaceae</taxon>
        <taxon>Hyaloscypha</taxon>
    </lineage>
</organism>